<dbReference type="GO" id="GO:0000166">
    <property type="term" value="F:nucleotide binding"/>
    <property type="evidence" value="ECO:0007669"/>
    <property type="project" value="InterPro"/>
</dbReference>
<evidence type="ECO:0000313" key="10">
    <source>
        <dbReference type="EMBL" id="KAE9541320.1"/>
    </source>
</evidence>
<dbReference type="PANTHER" id="PTHR31511:SF12">
    <property type="entry name" value="RHO TERMINATION FACTOR N-TERMINAL DOMAIN-CONTAINING PROTEIN"/>
    <property type="match status" value="1"/>
</dbReference>
<evidence type="ECO:0000256" key="1">
    <source>
        <dbReference type="ARBA" id="ARBA00005755"/>
    </source>
</evidence>
<organism evidence="10 11">
    <name type="scientific">Aphis glycines</name>
    <name type="common">Soybean aphid</name>
    <dbReference type="NCBI Taxonomy" id="307491"/>
    <lineage>
        <taxon>Eukaryota</taxon>
        <taxon>Metazoa</taxon>
        <taxon>Ecdysozoa</taxon>
        <taxon>Arthropoda</taxon>
        <taxon>Hexapoda</taxon>
        <taxon>Insecta</taxon>
        <taxon>Pterygota</taxon>
        <taxon>Neoptera</taxon>
        <taxon>Paraneoptera</taxon>
        <taxon>Hemiptera</taxon>
        <taxon>Sternorrhyncha</taxon>
        <taxon>Aphidomorpha</taxon>
        <taxon>Aphidoidea</taxon>
        <taxon>Aphididae</taxon>
        <taxon>Aphidini</taxon>
        <taxon>Aphis</taxon>
        <taxon>Aphis</taxon>
    </lineage>
</organism>
<comment type="caution">
    <text evidence="10">The sequence shown here is derived from an EMBL/GenBank/DDBJ whole genome shotgun (WGS) entry which is preliminary data.</text>
</comment>
<feature type="domain" description="DNA-directed DNA polymerase family B mitochondria/virus" evidence="9">
    <location>
        <begin position="121"/>
        <end position="226"/>
    </location>
</feature>
<dbReference type="GO" id="GO:0003677">
    <property type="term" value="F:DNA binding"/>
    <property type="evidence" value="ECO:0007669"/>
    <property type="project" value="UniProtKB-KW"/>
</dbReference>
<accession>A0A6G0TZT2</accession>
<evidence type="ECO:0000256" key="3">
    <source>
        <dbReference type="ARBA" id="ARBA00022679"/>
    </source>
</evidence>
<reference evidence="10 11" key="1">
    <citation type="submission" date="2019-08" db="EMBL/GenBank/DDBJ databases">
        <title>The genome of the soybean aphid Biotype 1, its phylome, world population structure and adaptation to the North American continent.</title>
        <authorList>
            <person name="Giordano R."/>
            <person name="Donthu R.K."/>
            <person name="Hernandez A.G."/>
            <person name="Wright C.L."/>
            <person name="Zimin A.V."/>
        </authorList>
    </citation>
    <scope>NUCLEOTIDE SEQUENCE [LARGE SCALE GENOMIC DNA]</scope>
    <source>
        <tissue evidence="10">Whole aphids</tissue>
    </source>
</reference>
<dbReference type="InterPro" id="IPR012337">
    <property type="entry name" value="RNaseH-like_sf"/>
</dbReference>
<dbReference type="GO" id="GO:0003887">
    <property type="term" value="F:DNA-directed DNA polymerase activity"/>
    <property type="evidence" value="ECO:0007669"/>
    <property type="project" value="UniProtKB-KW"/>
</dbReference>
<dbReference type="PANTHER" id="PTHR31511">
    <property type="entry name" value="PROTEIN CBG23764"/>
    <property type="match status" value="1"/>
</dbReference>
<dbReference type="Proteomes" id="UP000475862">
    <property type="component" value="Unassembled WGS sequence"/>
</dbReference>
<evidence type="ECO:0000259" key="9">
    <source>
        <dbReference type="Pfam" id="PF03175"/>
    </source>
</evidence>
<gene>
    <name evidence="10" type="ORF">AGLY_004565</name>
</gene>
<evidence type="ECO:0000256" key="6">
    <source>
        <dbReference type="ARBA" id="ARBA00022932"/>
    </source>
</evidence>
<dbReference type="InterPro" id="IPR036397">
    <property type="entry name" value="RNaseH_sf"/>
</dbReference>
<dbReference type="Gene3D" id="3.30.420.10">
    <property type="entry name" value="Ribonuclease H-like superfamily/Ribonuclease H"/>
    <property type="match status" value="1"/>
</dbReference>
<keyword evidence="7" id="KW-0238">DNA-binding</keyword>
<evidence type="ECO:0000256" key="4">
    <source>
        <dbReference type="ARBA" id="ARBA00022695"/>
    </source>
</evidence>
<keyword evidence="3" id="KW-0808">Transferase</keyword>
<feature type="non-terminal residue" evidence="10">
    <location>
        <position position="299"/>
    </location>
</feature>
<dbReference type="OrthoDB" id="6619487at2759"/>
<evidence type="ECO:0000256" key="2">
    <source>
        <dbReference type="ARBA" id="ARBA00012417"/>
    </source>
</evidence>
<evidence type="ECO:0000256" key="7">
    <source>
        <dbReference type="ARBA" id="ARBA00023125"/>
    </source>
</evidence>
<dbReference type="AlphaFoldDB" id="A0A6G0TZT2"/>
<dbReference type="GO" id="GO:0006260">
    <property type="term" value="P:DNA replication"/>
    <property type="evidence" value="ECO:0007669"/>
    <property type="project" value="UniProtKB-KW"/>
</dbReference>
<keyword evidence="11" id="KW-1185">Reference proteome</keyword>
<proteinExistence type="inferred from homology"/>
<keyword evidence="6" id="KW-0239">DNA-directed DNA polymerase</keyword>
<dbReference type="EC" id="2.7.7.7" evidence="2"/>
<name>A0A6G0TZT2_APHGL</name>
<evidence type="ECO:0000256" key="5">
    <source>
        <dbReference type="ARBA" id="ARBA00022705"/>
    </source>
</evidence>
<dbReference type="Pfam" id="PF03175">
    <property type="entry name" value="DNA_pol_B_2"/>
    <property type="match status" value="1"/>
</dbReference>
<keyword evidence="5" id="KW-0235">DNA replication</keyword>
<protein>
    <recommendedName>
        <fullName evidence="2">DNA-directed DNA polymerase</fullName>
        <ecNumber evidence="2">2.7.7.7</ecNumber>
    </recommendedName>
</protein>
<evidence type="ECO:0000313" key="11">
    <source>
        <dbReference type="Proteomes" id="UP000475862"/>
    </source>
</evidence>
<dbReference type="SUPFAM" id="SSF53098">
    <property type="entry name" value="Ribonuclease H-like"/>
    <property type="match status" value="1"/>
</dbReference>
<comment type="catalytic activity">
    <reaction evidence="8">
        <text>DNA(n) + a 2'-deoxyribonucleoside 5'-triphosphate = DNA(n+1) + diphosphate</text>
        <dbReference type="Rhea" id="RHEA:22508"/>
        <dbReference type="Rhea" id="RHEA-COMP:17339"/>
        <dbReference type="Rhea" id="RHEA-COMP:17340"/>
        <dbReference type="ChEBI" id="CHEBI:33019"/>
        <dbReference type="ChEBI" id="CHEBI:61560"/>
        <dbReference type="ChEBI" id="CHEBI:173112"/>
        <dbReference type="EC" id="2.7.7.7"/>
    </reaction>
</comment>
<sequence>MHLTFSHVVVMIPDDNLTNENKYLSEDTIRHIEKYPFEHSEREVYEYFLRRHSSFVLREVRLYFKDIDCIFCSLECASHFNQELFNSETVMKVRDHSHFTGKYLRALCLECNFLAQNPKFVPVYFHNLSYDGHFIVRTLGCNDNDIRIIPNSSEKYISFSKQILNNFYVKFVDTFMFLPESLSNLATNLGEDKLKFREITKHFTIENIDLVIRKGVFPYEYVDCNSKLSDTTLPPRYKFYNSLTDDHISKKDYMHAYASYYLTVPGFAFDAMLFYTGVKLERLKEYPMLLMIESGVRGG</sequence>
<keyword evidence="4" id="KW-0548">Nucleotidyltransferase</keyword>
<dbReference type="EMBL" id="VYZN01000013">
    <property type="protein sequence ID" value="KAE9541320.1"/>
    <property type="molecule type" value="Genomic_DNA"/>
</dbReference>
<dbReference type="InterPro" id="IPR004868">
    <property type="entry name" value="DNA-dir_DNA_pol_B_mt/vir"/>
</dbReference>
<comment type="similarity">
    <text evidence="1">Belongs to the DNA polymerase type-B family.</text>
</comment>
<evidence type="ECO:0000256" key="8">
    <source>
        <dbReference type="ARBA" id="ARBA00049244"/>
    </source>
</evidence>